<dbReference type="PANTHER" id="PTHR37464:SF1">
    <property type="entry name" value="BLL2463 PROTEIN"/>
    <property type="match status" value="1"/>
</dbReference>
<dbReference type="SUPFAM" id="SSF52317">
    <property type="entry name" value="Class I glutamine amidotransferase-like"/>
    <property type="match status" value="1"/>
</dbReference>
<keyword evidence="4" id="KW-1185">Reference proteome</keyword>
<proteinExistence type="predicted"/>
<protein>
    <submittedName>
        <fullName evidence="3">BatA and WFA domain-containing protein</fullName>
    </submittedName>
</protein>
<dbReference type="RefSeq" id="WP_264533587.1">
    <property type="nucleotide sequence ID" value="NZ_CP092332.1"/>
</dbReference>
<keyword evidence="1" id="KW-0472">Membrane</keyword>
<evidence type="ECO:0000313" key="3">
    <source>
        <dbReference type="EMBL" id="WGK93685.1"/>
    </source>
</evidence>
<evidence type="ECO:0000256" key="1">
    <source>
        <dbReference type="SAM" id="Phobius"/>
    </source>
</evidence>
<keyword evidence="1" id="KW-0812">Transmembrane</keyword>
<keyword evidence="1" id="KW-1133">Transmembrane helix</keyword>
<dbReference type="InterPro" id="IPR036465">
    <property type="entry name" value="vWFA_dom_sf"/>
</dbReference>
<dbReference type="PANTHER" id="PTHR37464">
    <property type="entry name" value="BLL2463 PROTEIN"/>
    <property type="match status" value="1"/>
</dbReference>
<dbReference type="Gene3D" id="3.40.50.880">
    <property type="match status" value="1"/>
</dbReference>
<dbReference type="SUPFAM" id="SSF53300">
    <property type="entry name" value="vWA-like"/>
    <property type="match status" value="1"/>
</dbReference>
<evidence type="ECO:0000313" key="4">
    <source>
        <dbReference type="Proteomes" id="UP001232117"/>
    </source>
</evidence>
<feature type="domain" description="Aerotolerance regulator N-terminal" evidence="2">
    <location>
        <begin position="1"/>
        <end position="76"/>
    </location>
</feature>
<reference evidence="3 4" key="2">
    <citation type="submission" date="2023-06" db="EMBL/GenBank/DDBJ databases">
        <title>Complete Genome Sequence of Flavobacterium keumense K3R-10.</title>
        <authorList>
            <person name="Jeong H."/>
            <person name="Jhang S.Y."/>
            <person name="Kim J.N."/>
        </authorList>
    </citation>
    <scope>NUCLEOTIDE SEQUENCE [LARGE SCALE GENOMIC DNA]</scope>
    <source>
        <strain evidence="3 4">K3R-10</strain>
    </source>
</reference>
<dbReference type="Pfam" id="PF07584">
    <property type="entry name" value="BatA"/>
    <property type="match status" value="1"/>
</dbReference>
<organism evidence="3 4">
    <name type="scientific">Flavobacterium keumense</name>
    <dbReference type="NCBI Taxonomy" id="1306518"/>
    <lineage>
        <taxon>Bacteria</taxon>
        <taxon>Pseudomonadati</taxon>
        <taxon>Bacteroidota</taxon>
        <taxon>Flavobacteriia</taxon>
        <taxon>Flavobacteriales</taxon>
        <taxon>Flavobacteriaceae</taxon>
        <taxon>Flavobacterium</taxon>
    </lineage>
</organism>
<dbReference type="InterPro" id="IPR011933">
    <property type="entry name" value="Double_TM_dom"/>
</dbReference>
<dbReference type="EMBL" id="CP092332">
    <property type="protein sequence ID" value="WGK93685.1"/>
    <property type="molecule type" value="Genomic_DNA"/>
</dbReference>
<gene>
    <name evidence="3" type="ORF">MG292_06180</name>
</gene>
<evidence type="ECO:0000259" key="2">
    <source>
        <dbReference type="Pfam" id="PF07584"/>
    </source>
</evidence>
<sequence>MQFKHPEILYFLFLLIVPILVHLFQLRRFKKEFFTNVRFLKALAIQTRKSSQIKKWVLLTTRLLLLTALVLAFAQPFSLSKEKSNSQKELYIILDNSYSMQAKGKKGELLQRAIQELLETTPETIHFSLLTNTETFWNTDIKSIQKELQNLQYSATPFELDPILNQIQARPSLYQKEIVVISDAIGLESKQLTTIAKTDAISFIIPKAEQQNNVSIDSVFIRQTLDNFYEIGVQVSNYGENNQPVSMGLYNQNKLVAKTMISLKKQKQVIPFTIPKKAFHGSVSLVDNGLTFDNTYYFSIGESPKTKVISIGEVAKNAFLSRIYTNDEFKYQNSTLAQLDYNLIENQDAIVLNEVEDIPQALQTTLHSFVEKGGNLIVIPSVKASISNLNSLVQMTGNTSFKSVNTTEKLITKIHFNHPIFRNVFENQISNFQYPKTKTSFTVTSTSPAVLSYQDESPFLVSSNTGAGIVSVFSAALNMENSNFQQSPLIVPVFYQLAQSQEKNGIAARTIGNTNSYFIKTDLSKEGILTVKNKTEEFIPIQQNLGTKVKMNFENYPLQAGNFSVFNKKQWVENISFNYDRKESNLIHNNKKLLSEISQITSISSVFDQIRTENNDSQIWKWFLIFALLMLISETAIIRFVK</sequence>
<dbReference type="Proteomes" id="UP001232117">
    <property type="component" value="Chromosome"/>
</dbReference>
<name>A0ABY8N1Z5_9FLAO</name>
<dbReference type="InterPro" id="IPR024163">
    <property type="entry name" value="Aerotolerance_reg_N"/>
</dbReference>
<reference evidence="3 4" key="1">
    <citation type="submission" date="2022-02" db="EMBL/GenBank/DDBJ databases">
        <authorList>
            <person name="Cha I.-T."/>
            <person name="Lee K.-E."/>
            <person name="Park S.-J."/>
        </authorList>
    </citation>
    <scope>NUCLEOTIDE SEQUENCE [LARGE SCALE GENOMIC DNA]</scope>
    <source>
        <strain evidence="3 4">K3R-10</strain>
    </source>
</reference>
<dbReference type="InterPro" id="IPR029062">
    <property type="entry name" value="Class_I_gatase-like"/>
</dbReference>
<feature type="transmembrane region" description="Helical" evidence="1">
    <location>
        <begin position="619"/>
        <end position="641"/>
    </location>
</feature>
<feature type="transmembrane region" description="Helical" evidence="1">
    <location>
        <begin position="6"/>
        <end position="24"/>
    </location>
</feature>
<accession>A0ABY8N1Z5</accession>
<dbReference type="NCBIfam" id="TIGR02226">
    <property type="entry name" value="two_anch"/>
    <property type="match status" value="1"/>
</dbReference>